<dbReference type="Proteomes" id="UP000037035">
    <property type="component" value="Unassembled WGS sequence"/>
</dbReference>
<proteinExistence type="predicted"/>
<accession>A0A0L6VE72</accession>
<organism evidence="1 2">
    <name type="scientific">Puccinia sorghi</name>
    <dbReference type="NCBI Taxonomy" id="27349"/>
    <lineage>
        <taxon>Eukaryota</taxon>
        <taxon>Fungi</taxon>
        <taxon>Dikarya</taxon>
        <taxon>Basidiomycota</taxon>
        <taxon>Pucciniomycotina</taxon>
        <taxon>Pucciniomycetes</taxon>
        <taxon>Pucciniales</taxon>
        <taxon>Pucciniaceae</taxon>
        <taxon>Puccinia</taxon>
    </lineage>
</organism>
<dbReference type="VEuPathDB" id="FungiDB:VP01_1801g4"/>
<gene>
    <name evidence="1" type="ORF">VP01_1801g4</name>
</gene>
<reference evidence="1 2" key="1">
    <citation type="submission" date="2015-08" db="EMBL/GenBank/DDBJ databases">
        <title>Next Generation Sequencing and Analysis of the Genome of Puccinia sorghi L Schw, the Causal Agent of Maize Common Rust.</title>
        <authorList>
            <person name="Rochi L."/>
            <person name="Burguener G."/>
            <person name="Darino M."/>
            <person name="Turjanski A."/>
            <person name="Kreff E."/>
            <person name="Dieguez M.J."/>
            <person name="Sacco F."/>
        </authorList>
    </citation>
    <scope>NUCLEOTIDE SEQUENCE [LARGE SCALE GENOMIC DNA]</scope>
    <source>
        <strain evidence="1 2">RO10H11247</strain>
    </source>
</reference>
<evidence type="ECO:0000313" key="2">
    <source>
        <dbReference type="Proteomes" id="UP000037035"/>
    </source>
</evidence>
<sequence length="183" mass="20441">MRIHAPLHAHRPVSHPIFGPTIHRPTHMIPTVFQTKQPIPLRLIPADQIKLPPGASSSVPPKKVAKTKISTKIIRGILESVKNKAPASKLSSPPIPASHLWPQNLRVEDDWNGRGKWGESRPDHLEWLGVQKKHKELTCATFFCRCSVFAPSGDQLQVEFTLTLQLHNSLMLNGTCVLMIVPF</sequence>
<evidence type="ECO:0000313" key="1">
    <source>
        <dbReference type="EMBL" id="KNZ59086.1"/>
    </source>
</evidence>
<comment type="caution">
    <text evidence="1">The sequence shown here is derived from an EMBL/GenBank/DDBJ whole genome shotgun (WGS) entry which is preliminary data.</text>
</comment>
<dbReference type="EMBL" id="LAVV01006617">
    <property type="protein sequence ID" value="KNZ59086.1"/>
    <property type="molecule type" value="Genomic_DNA"/>
</dbReference>
<keyword evidence="2" id="KW-1185">Reference proteome</keyword>
<protein>
    <submittedName>
        <fullName evidence="1">Uncharacterized protein</fullName>
    </submittedName>
</protein>
<dbReference type="AlphaFoldDB" id="A0A0L6VE72"/>
<name>A0A0L6VE72_9BASI</name>
<dbReference type="OrthoDB" id="2499552at2759"/>